<sequence>MSFHPQTPQSPSQFSPSNTDPSISMTSSMASVTTLPTPAHSVNGSSMPSEMAHDMAMSDESPQKRKRPLEDLGDREHKKVHVEDRRLGIENLHLDVGEKYLLCRTPHRPSRPQLSEDLFERFGLTGLAAEVARVLPNGEKNAIRKTYKGHIKRLGVNGHFDSVKTDADSPDGFLAMVKFPEEEWYIHHVKGKEIESGFSYDTRAKIPRAVSMSKGIVPKSVWDSSVLGELGPGNVGKGDKPPSFSKATAPSTPATTAAAPAAVGIPRTKPQPLGGQGGVRPQRSVKKRSYGDSSFEGYGEGFPDDDHGAETGYSTGEGEMAGPGLKRRKKNNPGGQPFPQARQPSYGPGMVGA</sequence>
<proteinExistence type="inferred from homology"/>
<evidence type="ECO:0000256" key="5">
    <source>
        <dbReference type="ARBA" id="ARBA00023159"/>
    </source>
</evidence>
<comment type="caution">
    <text evidence="11">The sequence shown here is derived from an EMBL/GenBank/DDBJ whole genome shotgun (WGS) entry which is preliminary data.</text>
</comment>
<evidence type="ECO:0000256" key="1">
    <source>
        <dbReference type="ARBA" id="ARBA00004123"/>
    </source>
</evidence>
<evidence type="ECO:0000256" key="9">
    <source>
        <dbReference type="RuleBase" id="RU364151"/>
    </source>
</evidence>
<feature type="region of interest" description="Disordered" evidence="10">
    <location>
        <begin position="1"/>
        <end position="77"/>
    </location>
</feature>
<dbReference type="EMBL" id="MU839000">
    <property type="protein sequence ID" value="KAK1770292.1"/>
    <property type="molecule type" value="Genomic_DNA"/>
</dbReference>
<feature type="region of interest" description="Disordered" evidence="10">
    <location>
        <begin position="232"/>
        <end position="353"/>
    </location>
</feature>
<dbReference type="GO" id="GO:0006357">
    <property type="term" value="P:regulation of transcription by RNA polymerase II"/>
    <property type="evidence" value="ECO:0007669"/>
    <property type="project" value="InterPro"/>
</dbReference>
<dbReference type="GO" id="GO:0016592">
    <property type="term" value="C:mediator complex"/>
    <property type="evidence" value="ECO:0007669"/>
    <property type="project" value="InterPro"/>
</dbReference>
<dbReference type="InterPro" id="IPR013942">
    <property type="entry name" value="Mediator_Med19_fun"/>
</dbReference>
<keyword evidence="12" id="KW-1185">Reference proteome</keyword>
<dbReference type="Pfam" id="PF08633">
    <property type="entry name" value="Rox3"/>
    <property type="match status" value="1"/>
</dbReference>
<keyword evidence="7 9" id="KW-0539">Nucleus</keyword>
<evidence type="ECO:0000256" key="6">
    <source>
        <dbReference type="ARBA" id="ARBA00023163"/>
    </source>
</evidence>
<feature type="compositionally biased region" description="Polar residues" evidence="10">
    <location>
        <begin position="18"/>
        <end position="48"/>
    </location>
</feature>
<protein>
    <recommendedName>
        <fullName evidence="3 9">Mediator of RNA polymerase II transcription subunit 19</fullName>
    </recommendedName>
    <alternativeName>
        <fullName evidence="8 9">Mediator complex subunit 19</fullName>
    </alternativeName>
</protein>
<feature type="compositionally biased region" description="Basic and acidic residues" evidence="10">
    <location>
        <begin position="68"/>
        <end position="77"/>
    </location>
</feature>
<comment type="function">
    <text evidence="9">Component of the Mediator complex, a coactivator involved in the regulated transcription of nearly all RNA polymerase II-dependent genes. Mediator functions as a bridge to convey information from gene-specific regulatory proteins to the basal RNA polymerase II transcription machinery. Mediator is recruited to promoters by direct interactions with regulatory proteins and serves as a scaffold for the assembly of a functional preinitiation complex with RNA polymerase II and the general transcription factors.</text>
</comment>
<keyword evidence="4 9" id="KW-0805">Transcription regulation</keyword>
<gene>
    <name evidence="9" type="primary">MED19</name>
    <name evidence="11" type="ORF">QBC33DRAFT_260061</name>
</gene>
<name>A0AAJ0FJT5_9PEZI</name>
<feature type="compositionally biased region" description="Low complexity" evidence="10">
    <location>
        <begin position="241"/>
        <end position="262"/>
    </location>
</feature>
<reference evidence="11" key="1">
    <citation type="submission" date="2023-06" db="EMBL/GenBank/DDBJ databases">
        <title>Genome-scale phylogeny and comparative genomics of the fungal order Sordariales.</title>
        <authorList>
            <consortium name="Lawrence Berkeley National Laboratory"/>
            <person name="Hensen N."/>
            <person name="Bonometti L."/>
            <person name="Westerberg I."/>
            <person name="Brannstrom I.O."/>
            <person name="Guillou S."/>
            <person name="Cros-Aarteil S."/>
            <person name="Calhoun S."/>
            <person name="Haridas S."/>
            <person name="Kuo A."/>
            <person name="Mondo S."/>
            <person name="Pangilinan J."/>
            <person name="Riley R."/>
            <person name="Labutti K."/>
            <person name="Andreopoulos B."/>
            <person name="Lipzen A."/>
            <person name="Chen C."/>
            <person name="Yanf M."/>
            <person name="Daum C."/>
            <person name="Ng V."/>
            <person name="Clum A."/>
            <person name="Steindorff A."/>
            <person name="Ohm R."/>
            <person name="Martin F."/>
            <person name="Silar P."/>
            <person name="Natvig D."/>
            <person name="Lalanne C."/>
            <person name="Gautier V."/>
            <person name="Ament-Velasquez S.L."/>
            <person name="Kruys A."/>
            <person name="Hutchinson M.I."/>
            <person name="Powell A.J."/>
            <person name="Barry K."/>
            <person name="Miller A.N."/>
            <person name="Grigoriev I.V."/>
            <person name="Debuchy R."/>
            <person name="Gladieux P."/>
            <person name="Thoren M.H."/>
            <person name="Johannesson H."/>
        </authorList>
    </citation>
    <scope>NUCLEOTIDE SEQUENCE</scope>
    <source>
        <strain evidence="11">8032-3</strain>
    </source>
</reference>
<comment type="subunit">
    <text evidence="9">Component of the Mediator complex.</text>
</comment>
<evidence type="ECO:0000256" key="8">
    <source>
        <dbReference type="ARBA" id="ARBA00032018"/>
    </source>
</evidence>
<comment type="similarity">
    <text evidence="2 9">Belongs to the Mediator complex subunit 19 family.</text>
</comment>
<organism evidence="11 12">
    <name type="scientific">Phialemonium atrogriseum</name>
    <dbReference type="NCBI Taxonomy" id="1093897"/>
    <lineage>
        <taxon>Eukaryota</taxon>
        <taxon>Fungi</taxon>
        <taxon>Dikarya</taxon>
        <taxon>Ascomycota</taxon>
        <taxon>Pezizomycotina</taxon>
        <taxon>Sordariomycetes</taxon>
        <taxon>Sordariomycetidae</taxon>
        <taxon>Cephalothecales</taxon>
        <taxon>Cephalothecaceae</taxon>
        <taxon>Phialemonium</taxon>
    </lineage>
</organism>
<evidence type="ECO:0000256" key="7">
    <source>
        <dbReference type="ARBA" id="ARBA00023242"/>
    </source>
</evidence>
<dbReference type="AlphaFoldDB" id="A0AAJ0FJT5"/>
<dbReference type="GO" id="GO:0003712">
    <property type="term" value="F:transcription coregulator activity"/>
    <property type="evidence" value="ECO:0007669"/>
    <property type="project" value="InterPro"/>
</dbReference>
<dbReference type="Proteomes" id="UP001244011">
    <property type="component" value="Unassembled WGS sequence"/>
</dbReference>
<keyword evidence="5 9" id="KW-0010">Activator</keyword>
<comment type="subcellular location">
    <subcellularLocation>
        <location evidence="1 9">Nucleus</location>
    </subcellularLocation>
</comment>
<evidence type="ECO:0000256" key="10">
    <source>
        <dbReference type="SAM" id="MobiDB-lite"/>
    </source>
</evidence>
<evidence type="ECO:0000313" key="12">
    <source>
        <dbReference type="Proteomes" id="UP001244011"/>
    </source>
</evidence>
<feature type="compositionally biased region" description="Low complexity" evidence="10">
    <location>
        <begin position="1"/>
        <end position="17"/>
    </location>
</feature>
<evidence type="ECO:0000313" key="11">
    <source>
        <dbReference type="EMBL" id="KAK1770292.1"/>
    </source>
</evidence>
<evidence type="ECO:0000256" key="4">
    <source>
        <dbReference type="ARBA" id="ARBA00023015"/>
    </source>
</evidence>
<evidence type="ECO:0000256" key="3">
    <source>
        <dbReference type="ARBA" id="ARBA00019615"/>
    </source>
</evidence>
<accession>A0AAJ0FJT5</accession>
<keyword evidence="6 9" id="KW-0804">Transcription</keyword>
<evidence type="ECO:0000256" key="2">
    <source>
        <dbReference type="ARBA" id="ARBA00009259"/>
    </source>
</evidence>